<name>A0ABN1ZVS8_9ACTN</name>
<evidence type="ECO:0000313" key="4">
    <source>
        <dbReference type="Proteomes" id="UP001500842"/>
    </source>
</evidence>
<evidence type="ECO:0000259" key="2">
    <source>
        <dbReference type="Pfam" id="PF09084"/>
    </source>
</evidence>
<dbReference type="Gene3D" id="3.40.190.10">
    <property type="entry name" value="Periplasmic binding protein-like II"/>
    <property type="match status" value="2"/>
</dbReference>
<dbReference type="Pfam" id="PF09084">
    <property type="entry name" value="NMT1"/>
    <property type="match status" value="1"/>
</dbReference>
<keyword evidence="4" id="KW-1185">Reference proteome</keyword>
<dbReference type="RefSeq" id="WP_141005210.1">
    <property type="nucleotide sequence ID" value="NZ_BAAAOR010000007.1"/>
</dbReference>
<gene>
    <name evidence="3" type="ORF">GCM10009788_06710</name>
</gene>
<dbReference type="Proteomes" id="UP001500842">
    <property type="component" value="Unassembled WGS sequence"/>
</dbReference>
<evidence type="ECO:0000313" key="3">
    <source>
        <dbReference type="EMBL" id="GAA1505728.1"/>
    </source>
</evidence>
<reference evidence="3 4" key="1">
    <citation type="journal article" date="2019" name="Int. J. Syst. Evol. Microbiol.">
        <title>The Global Catalogue of Microorganisms (GCM) 10K type strain sequencing project: providing services to taxonomists for standard genome sequencing and annotation.</title>
        <authorList>
            <consortium name="The Broad Institute Genomics Platform"/>
            <consortium name="The Broad Institute Genome Sequencing Center for Infectious Disease"/>
            <person name="Wu L."/>
            <person name="Ma J."/>
        </authorList>
    </citation>
    <scope>NUCLEOTIDE SEQUENCE [LARGE SCALE GENOMIC DNA]</scope>
    <source>
        <strain evidence="3 4">JCM 14942</strain>
    </source>
</reference>
<feature type="chain" id="PRO_5046689566" evidence="1">
    <location>
        <begin position="23"/>
        <end position="344"/>
    </location>
</feature>
<organism evidence="3 4">
    <name type="scientific">Nocardioides humi</name>
    <dbReference type="NCBI Taxonomy" id="449461"/>
    <lineage>
        <taxon>Bacteria</taxon>
        <taxon>Bacillati</taxon>
        <taxon>Actinomycetota</taxon>
        <taxon>Actinomycetes</taxon>
        <taxon>Propionibacteriales</taxon>
        <taxon>Nocardioidaceae</taxon>
        <taxon>Nocardioides</taxon>
    </lineage>
</organism>
<dbReference type="EMBL" id="BAAAOR010000007">
    <property type="protein sequence ID" value="GAA1505728.1"/>
    <property type="molecule type" value="Genomic_DNA"/>
</dbReference>
<sequence length="344" mass="35864">MSTTIRKVAAALAAATLALGLAACGSESTDGQKTEDGLTKLTLQKYEGALLYTSDIIAQEQGFYEDNGLEVSFVNPGDGATSMQLLANGDTSGVIGDISGGLAAHSKGQPIVAVGSVINKNLFQISASKELLSVEGDWKAKMTALKGRTIAVPGIGGSASLTMTGLLESAGLDPEKDVTIVSVTTIPAAVSQLEQGTIDAFIYIPPAANVIENAGAGGLYLDIANDGPEEFQSALIAMLANQKWAEENPDSVEAWVQSQQDAIDWMRDPANREAVIDVIASNTTSDDRDLAGQLLDYLVDTAYSATPDGLPVDEEILQQQIDTQVKGGVVADGTLSADDMLVER</sequence>
<dbReference type="PANTHER" id="PTHR30024">
    <property type="entry name" value="ALIPHATIC SULFONATES-BINDING PROTEIN-RELATED"/>
    <property type="match status" value="1"/>
</dbReference>
<proteinExistence type="predicted"/>
<keyword evidence="1" id="KW-0732">Signal</keyword>
<comment type="caution">
    <text evidence="3">The sequence shown here is derived from an EMBL/GenBank/DDBJ whole genome shotgun (WGS) entry which is preliminary data.</text>
</comment>
<dbReference type="PROSITE" id="PS51257">
    <property type="entry name" value="PROKAR_LIPOPROTEIN"/>
    <property type="match status" value="1"/>
</dbReference>
<protein>
    <submittedName>
        <fullName evidence="3">ABC transporter substrate-binding protein</fullName>
    </submittedName>
</protein>
<dbReference type="InterPro" id="IPR015168">
    <property type="entry name" value="SsuA/THI5"/>
</dbReference>
<evidence type="ECO:0000256" key="1">
    <source>
        <dbReference type="SAM" id="SignalP"/>
    </source>
</evidence>
<feature type="signal peptide" evidence="1">
    <location>
        <begin position="1"/>
        <end position="22"/>
    </location>
</feature>
<accession>A0ABN1ZVS8</accession>
<feature type="domain" description="SsuA/THI5-like" evidence="2">
    <location>
        <begin position="55"/>
        <end position="267"/>
    </location>
</feature>
<dbReference type="SUPFAM" id="SSF53850">
    <property type="entry name" value="Periplasmic binding protein-like II"/>
    <property type="match status" value="1"/>
</dbReference>